<dbReference type="Proteomes" id="UP001059295">
    <property type="component" value="Chromosome"/>
</dbReference>
<dbReference type="EMBL" id="CP102294">
    <property type="protein sequence ID" value="UWN56611.1"/>
    <property type="molecule type" value="Genomic_DNA"/>
</dbReference>
<proteinExistence type="predicted"/>
<evidence type="ECO:0000313" key="1">
    <source>
        <dbReference type="EMBL" id="UWN56611.1"/>
    </source>
</evidence>
<keyword evidence="2" id="KW-1185">Reference proteome</keyword>
<sequence>MSRFDLIQKEFDENTFLKESKQLLLDKIQAGDYPPSELTKEKIIELLAKLIIEQEKSGKQPICGDIDTYEQSDEQQDFYFKILWVVLVEKIGYKQFLSQKEINSLKLQIRRIFYANFLNN</sequence>
<name>A0ABY5UZH3_9BACT</name>
<organism evidence="1 2">
    <name type="scientific">Alistipes ihumii AP11</name>
    <dbReference type="NCBI Taxonomy" id="1211813"/>
    <lineage>
        <taxon>Bacteria</taxon>
        <taxon>Pseudomonadati</taxon>
        <taxon>Bacteroidota</taxon>
        <taxon>Bacteroidia</taxon>
        <taxon>Bacteroidales</taxon>
        <taxon>Rikenellaceae</taxon>
        <taxon>Alistipes</taxon>
    </lineage>
</organism>
<evidence type="ECO:0000313" key="2">
    <source>
        <dbReference type="Proteomes" id="UP001059295"/>
    </source>
</evidence>
<dbReference type="GeneID" id="82891685"/>
<gene>
    <name evidence="1" type="ORF">NQ491_08085</name>
</gene>
<reference evidence="1" key="1">
    <citation type="journal article" date="2022" name="Cell">
        <title>Design, construction, and in vivo augmentation of a complex gut microbiome.</title>
        <authorList>
            <person name="Cheng A.G."/>
            <person name="Ho P.Y."/>
            <person name="Aranda-Diaz A."/>
            <person name="Jain S."/>
            <person name="Yu F.B."/>
            <person name="Meng X."/>
            <person name="Wang M."/>
            <person name="Iakiviak M."/>
            <person name="Nagashima K."/>
            <person name="Zhao A."/>
            <person name="Murugkar P."/>
            <person name="Patil A."/>
            <person name="Atabakhsh K."/>
            <person name="Weakley A."/>
            <person name="Yan J."/>
            <person name="Brumbaugh A.R."/>
            <person name="Higginbottom S."/>
            <person name="Dimas A."/>
            <person name="Shiver A.L."/>
            <person name="Deutschbauer A."/>
            <person name="Neff N."/>
            <person name="Sonnenburg J.L."/>
            <person name="Huang K.C."/>
            <person name="Fischbach M.A."/>
        </authorList>
    </citation>
    <scope>NUCLEOTIDE SEQUENCE</scope>
    <source>
        <strain evidence="1">AP11</strain>
    </source>
</reference>
<accession>A0ABY5UZH3</accession>
<dbReference type="RefSeq" id="WP_019246685.1">
    <property type="nucleotide sequence ID" value="NZ_CAPH01000018.1"/>
</dbReference>
<protein>
    <submittedName>
        <fullName evidence="1">Uncharacterized protein</fullName>
    </submittedName>
</protein>